<accession>A0A843VM03</accession>
<dbReference type="GO" id="GO:0051118">
    <property type="term" value="F:glucan endo-1,3-alpha-glucosidase activity"/>
    <property type="evidence" value="ECO:0007669"/>
    <property type="project" value="InterPro"/>
</dbReference>
<sequence length="587" mass="64402">MLSPLMGKHLDITLVRGYLRGTPAPALGSGAELPWVPQGTPLLEPPPGGSGNGPRYCTTVPSPHGGPPVLEMPISFSQRSFFPVQLSLCTGGPPTRVLWDAVVRRAGQLFSRSCNGRLLLLRGKVSWGIAIQPPPRQVQSLRLGGEGYGEGPSPEIQVGRRYMMLLALLLGLLISPSPLLNAYAATIPKSVFAHVVVGILSSYTQSQWAQEISDAKASGIDAFALNIGKDSYTQTQLGYAYAAAKAAGNFKMFISFDFAYYSLPSDTNLIVQIINSHASSSAQYKVDGKPLVTTFIGDNQDWSGVKSRTNIFLAPNWADPNSIASNSLVEGGYPWNAWGTVNNRGVPDPYTNMVNQDSTWKSVLGSKLYFAPISPWFFTHYAPNSYNKNWIFPTEDLYLTRWQNLLRTSPPAIYQLTWNDYSESTYIAPLRSDSNLYPAGASAWTSNMPHDGFRLIQHAFVKAYKAGASSPIISSDKIVYWYRIQSKDAQCNDPTGRPDAYQYVSDTLFVITLFTSPARLEVKSGPVYFRYNVGAGVVMTKVPIQAGEQRFTIIRNGTPVRHGISPRQFTTGCPSNVYNFNVYVGVV</sequence>
<dbReference type="OrthoDB" id="3257981at2759"/>
<keyword evidence="3" id="KW-1185">Reference proteome</keyword>
<gene>
    <name evidence="2" type="ORF">Taro_032718</name>
</gene>
<evidence type="ECO:0000256" key="1">
    <source>
        <dbReference type="SAM" id="MobiDB-lite"/>
    </source>
</evidence>
<dbReference type="InterPro" id="IPR005197">
    <property type="entry name" value="Glyco_hydro_71"/>
</dbReference>
<dbReference type="Gene3D" id="3.20.20.80">
    <property type="entry name" value="Glycosidases"/>
    <property type="match status" value="1"/>
</dbReference>
<dbReference type="AlphaFoldDB" id="A0A843VM03"/>
<proteinExistence type="predicted"/>
<feature type="region of interest" description="Disordered" evidence="1">
    <location>
        <begin position="37"/>
        <end position="57"/>
    </location>
</feature>
<evidence type="ECO:0000313" key="3">
    <source>
        <dbReference type="Proteomes" id="UP000652761"/>
    </source>
</evidence>
<name>A0A843VM03_COLES</name>
<reference evidence="2" key="1">
    <citation type="submission" date="2017-07" db="EMBL/GenBank/DDBJ databases">
        <title>Taro Niue Genome Assembly and Annotation.</title>
        <authorList>
            <person name="Atibalentja N."/>
            <person name="Keating K."/>
            <person name="Fields C.J."/>
        </authorList>
    </citation>
    <scope>NUCLEOTIDE SEQUENCE</scope>
    <source>
        <strain evidence="2">Niue_2</strain>
        <tissue evidence="2">Leaf</tissue>
    </source>
</reference>
<dbReference type="EMBL" id="NMUH01002438">
    <property type="protein sequence ID" value="MQL99982.1"/>
    <property type="molecule type" value="Genomic_DNA"/>
</dbReference>
<organism evidence="2 3">
    <name type="scientific">Colocasia esculenta</name>
    <name type="common">Wild taro</name>
    <name type="synonym">Arum esculentum</name>
    <dbReference type="NCBI Taxonomy" id="4460"/>
    <lineage>
        <taxon>Eukaryota</taxon>
        <taxon>Viridiplantae</taxon>
        <taxon>Streptophyta</taxon>
        <taxon>Embryophyta</taxon>
        <taxon>Tracheophyta</taxon>
        <taxon>Spermatophyta</taxon>
        <taxon>Magnoliopsida</taxon>
        <taxon>Liliopsida</taxon>
        <taxon>Araceae</taxon>
        <taxon>Aroideae</taxon>
        <taxon>Colocasieae</taxon>
        <taxon>Colocasia</taxon>
    </lineage>
</organism>
<dbReference type="Pfam" id="PF03659">
    <property type="entry name" value="Glyco_hydro_71"/>
    <property type="match status" value="1"/>
</dbReference>
<dbReference type="Proteomes" id="UP000652761">
    <property type="component" value="Unassembled WGS sequence"/>
</dbReference>
<dbReference type="CDD" id="cd11577">
    <property type="entry name" value="GH71"/>
    <property type="match status" value="1"/>
</dbReference>
<comment type="caution">
    <text evidence="2">The sequence shown here is derived from an EMBL/GenBank/DDBJ whole genome shotgun (WGS) entry which is preliminary data.</text>
</comment>
<evidence type="ECO:0000313" key="2">
    <source>
        <dbReference type="EMBL" id="MQL99982.1"/>
    </source>
</evidence>
<protein>
    <recommendedName>
        <fullName evidence="4">Glycoside hydrolase family 71 protein</fullName>
    </recommendedName>
</protein>
<evidence type="ECO:0008006" key="4">
    <source>
        <dbReference type="Google" id="ProtNLM"/>
    </source>
</evidence>